<gene>
    <name evidence="11" type="ORF">QF206_05185</name>
</gene>
<dbReference type="SUPFAM" id="SSF50331">
    <property type="entry name" value="MOP-like"/>
    <property type="match status" value="1"/>
</dbReference>
<dbReference type="InterPro" id="IPR013611">
    <property type="entry name" value="Transp-assoc_OB_typ2"/>
</dbReference>
<evidence type="ECO:0000256" key="6">
    <source>
        <dbReference type="ARBA" id="ARBA00023004"/>
    </source>
</evidence>
<dbReference type="AlphaFoldDB" id="A0AAW6TBA4"/>
<evidence type="ECO:0000259" key="10">
    <source>
        <dbReference type="PROSITE" id="PS50893"/>
    </source>
</evidence>
<dbReference type="PROSITE" id="PS00211">
    <property type="entry name" value="ABC_TRANSPORTER_1"/>
    <property type="match status" value="1"/>
</dbReference>
<dbReference type="Pfam" id="PF08402">
    <property type="entry name" value="TOBE_2"/>
    <property type="match status" value="1"/>
</dbReference>
<comment type="caution">
    <text evidence="11">The sequence shown here is derived from an EMBL/GenBank/DDBJ whole genome shotgun (WGS) entry which is preliminary data.</text>
</comment>
<dbReference type="SMART" id="SM00382">
    <property type="entry name" value="AAA"/>
    <property type="match status" value="1"/>
</dbReference>
<dbReference type="EC" id="7.6.2.9" evidence="9"/>
<dbReference type="GO" id="GO:0016887">
    <property type="term" value="F:ATP hydrolysis activity"/>
    <property type="evidence" value="ECO:0007669"/>
    <property type="project" value="InterPro"/>
</dbReference>
<dbReference type="InterPro" id="IPR003439">
    <property type="entry name" value="ABC_transporter-like_ATP-bd"/>
</dbReference>
<name>A0AAW6TBA4_9MICO</name>
<evidence type="ECO:0000256" key="2">
    <source>
        <dbReference type="ARBA" id="ARBA00022475"/>
    </source>
</evidence>
<keyword evidence="1" id="KW-0813">Transport</keyword>
<organism evidence="11 12">
    <name type="scientific">Ruicaihuangia caeni</name>
    <dbReference type="NCBI Taxonomy" id="3042517"/>
    <lineage>
        <taxon>Bacteria</taxon>
        <taxon>Bacillati</taxon>
        <taxon>Actinomycetota</taxon>
        <taxon>Actinomycetes</taxon>
        <taxon>Micrococcales</taxon>
        <taxon>Microbacteriaceae</taxon>
        <taxon>Ruicaihuangia</taxon>
    </lineage>
</organism>
<dbReference type="GO" id="GO:0015408">
    <property type="term" value="F:ABC-type ferric iron transporter activity"/>
    <property type="evidence" value="ECO:0007669"/>
    <property type="project" value="InterPro"/>
</dbReference>
<dbReference type="PANTHER" id="PTHR42781:SF4">
    <property type="entry name" value="SPERMIDINE_PUTRESCINE IMPORT ATP-BINDING PROTEIN POTA"/>
    <property type="match status" value="1"/>
</dbReference>
<feature type="domain" description="ABC transporter" evidence="10">
    <location>
        <begin position="4"/>
        <end position="239"/>
    </location>
</feature>
<dbReference type="RefSeq" id="WP_281488156.1">
    <property type="nucleotide sequence ID" value="NZ_CP159582.1"/>
</dbReference>
<dbReference type="PROSITE" id="PS50893">
    <property type="entry name" value="ABC_TRANSPORTER_2"/>
    <property type="match status" value="1"/>
</dbReference>
<evidence type="ECO:0000313" key="11">
    <source>
        <dbReference type="EMBL" id="MDI2098357.1"/>
    </source>
</evidence>
<dbReference type="InterPro" id="IPR003593">
    <property type="entry name" value="AAA+_ATPase"/>
</dbReference>
<dbReference type="InterPro" id="IPR017871">
    <property type="entry name" value="ABC_transporter-like_CS"/>
</dbReference>
<evidence type="ECO:0000313" key="12">
    <source>
        <dbReference type="Proteomes" id="UP001321506"/>
    </source>
</evidence>
<dbReference type="GO" id="GO:0015418">
    <property type="term" value="F:ABC-type quaternary ammonium compound transporting activity"/>
    <property type="evidence" value="ECO:0007669"/>
    <property type="project" value="UniProtKB-EC"/>
</dbReference>
<proteinExistence type="predicted"/>
<keyword evidence="6" id="KW-0408">Iron</keyword>
<evidence type="ECO:0000256" key="3">
    <source>
        <dbReference type="ARBA" id="ARBA00022496"/>
    </source>
</evidence>
<dbReference type="InterPro" id="IPR050093">
    <property type="entry name" value="ABC_SmlMolc_Importer"/>
</dbReference>
<dbReference type="PANTHER" id="PTHR42781">
    <property type="entry name" value="SPERMIDINE/PUTRESCINE IMPORT ATP-BINDING PROTEIN POTA"/>
    <property type="match status" value="1"/>
</dbReference>
<protein>
    <recommendedName>
        <fullName evidence="9">ABC-type quaternary amine transporter</fullName>
        <ecNumber evidence="9">7.6.2.9</ecNumber>
    </recommendedName>
</protein>
<dbReference type="SUPFAM" id="SSF52540">
    <property type="entry name" value="P-loop containing nucleoside triphosphate hydrolases"/>
    <property type="match status" value="1"/>
</dbReference>
<evidence type="ECO:0000256" key="1">
    <source>
        <dbReference type="ARBA" id="ARBA00022448"/>
    </source>
</evidence>
<keyword evidence="2" id="KW-1003">Cell membrane</keyword>
<sequence length="368" mass="38833">MSWVNIADLSVAFGELPVLSRVGLAIPRGDIVAVLGPSGCGKTTLLRAIAGLVPIADGEVRVGDRLLSGGKVRVAPERRGIGWVPQDAALFPHLTVAENIAFGLRGPAWRSPEARAARVTELAGLVGLADHVKRTPAQLSGGQAQRVALARALAPRPDLVLLDEPFSALDPMLRVPLRREVADVLRDQRSTALLVTHDQQEALSLADHVAVMMGGRVLQWGTPAEVYRRPATPWVARFVGDTVELDGVWSADAGGRSVDTVLGRVPAELVGEAPASGSRVRVVFRPEWLRIEPEGVGVAATVTELSFVGHEGLVTLELTGGAIVRSRALALELPRPGQVVSVTVRHPALVYAHAGLGAAAPMPQPSQP</sequence>
<keyword evidence="5 11" id="KW-0067">ATP-binding</keyword>
<keyword evidence="12" id="KW-1185">Reference proteome</keyword>
<dbReference type="FunFam" id="3.40.50.300:FF:000425">
    <property type="entry name" value="Probable ABC transporter, ATP-binding subunit"/>
    <property type="match status" value="1"/>
</dbReference>
<dbReference type="Proteomes" id="UP001321506">
    <property type="component" value="Unassembled WGS sequence"/>
</dbReference>
<dbReference type="InterPro" id="IPR015853">
    <property type="entry name" value="ABC_transpr_FbpC"/>
</dbReference>
<dbReference type="InterPro" id="IPR027417">
    <property type="entry name" value="P-loop_NTPase"/>
</dbReference>
<dbReference type="Gene3D" id="3.40.50.300">
    <property type="entry name" value="P-loop containing nucleotide triphosphate hydrolases"/>
    <property type="match status" value="1"/>
</dbReference>
<evidence type="ECO:0000256" key="5">
    <source>
        <dbReference type="ARBA" id="ARBA00022840"/>
    </source>
</evidence>
<keyword evidence="7" id="KW-0406">Ion transport</keyword>
<keyword evidence="8" id="KW-0472">Membrane</keyword>
<dbReference type="GO" id="GO:0043190">
    <property type="term" value="C:ATP-binding cassette (ABC) transporter complex"/>
    <property type="evidence" value="ECO:0007669"/>
    <property type="project" value="InterPro"/>
</dbReference>
<dbReference type="GO" id="GO:0005524">
    <property type="term" value="F:ATP binding"/>
    <property type="evidence" value="ECO:0007669"/>
    <property type="project" value="UniProtKB-KW"/>
</dbReference>
<evidence type="ECO:0000256" key="9">
    <source>
        <dbReference type="ARBA" id="ARBA00066388"/>
    </source>
</evidence>
<dbReference type="InterPro" id="IPR008995">
    <property type="entry name" value="Mo/tungstate-bd_C_term_dom"/>
</dbReference>
<keyword evidence="3" id="KW-0410">Iron transport</keyword>
<evidence type="ECO:0000256" key="8">
    <source>
        <dbReference type="ARBA" id="ARBA00023136"/>
    </source>
</evidence>
<accession>A0AAW6TBA4</accession>
<evidence type="ECO:0000256" key="7">
    <source>
        <dbReference type="ARBA" id="ARBA00023065"/>
    </source>
</evidence>
<dbReference type="CDD" id="cd03259">
    <property type="entry name" value="ABC_Carb_Solutes_like"/>
    <property type="match status" value="1"/>
</dbReference>
<reference evidence="11 12" key="1">
    <citation type="submission" date="2023-04" db="EMBL/GenBank/DDBJ databases">
        <title>Klugiella caeni sp. nov. isolated from the sludge of biochemical tank.</title>
        <authorList>
            <person name="Geng K."/>
        </authorList>
    </citation>
    <scope>NUCLEOTIDE SEQUENCE [LARGE SCALE GENOMIC DNA]</scope>
    <source>
        <strain evidence="11 12">YN-L-19</strain>
    </source>
</reference>
<dbReference type="Pfam" id="PF00005">
    <property type="entry name" value="ABC_tran"/>
    <property type="match status" value="1"/>
</dbReference>
<evidence type="ECO:0000256" key="4">
    <source>
        <dbReference type="ARBA" id="ARBA00022741"/>
    </source>
</evidence>
<keyword evidence="4" id="KW-0547">Nucleotide-binding</keyword>
<dbReference type="EMBL" id="JASATX010000002">
    <property type="protein sequence ID" value="MDI2098357.1"/>
    <property type="molecule type" value="Genomic_DNA"/>
</dbReference>